<dbReference type="InterPro" id="IPR050245">
    <property type="entry name" value="PrsA_foldase"/>
</dbReference>
<dbReference type="Pfam" id="PF13145">
    <property type="entry name" value="Rotamase_2"/>
    <property type="match status" value="1"/>
</dbReference>
<sequence>MGFKPAFLLNGTIMKSITSLTIGAAILGLGIIIGLMIANPDAVISGEDAPAAEETQTSADAQASSESAAQDSSNNWAAGSTTSDKLGEEHVRRVVANLGAAERERILDEKALFVNLVEQEARNHSVTAAAHDNNMTANDNVRFLMQRAANNVLREAYLNTLMNEQLADDFPTEEQVSEFYDDNRDSFRASDRIQVWQIFLPVSEEGLTADEAEARSRTLFDQIKAGELSFADAAVEHSAHATSRQNDGYMGAVPTGQLKPEVAEALADVGEDEMTRIQSEDGWHILKKGRTLEGRQLSLDEVEPRIRQTLQNRARQEFRQAVSERAMEAHAFMPEDSEIDAWWQALKSGINN</sequence>
<evidence type="ECO:0000256" key="3">
    <source>
        <dbReference type="ARBA" id="ARBA00013194"/>
    </source>
</evidence>
<evidence type="ECO:0000256" key="2">
    <source>
        <dbReference type="ARBA" id="ARBA00007656"/>
    </source>
</evidence>
<protein>
    <recommendedName>
        <fullName evidence="3">peptidylprolyl isomerase</fullName>
        <ecNumber evidence="3">5.2.1.8</ecNumber>
    </recommendedName>
</protein>
<evidence type="ECO:0000259" key="8">
    <source>
        <dbReference type="PROSITE" id="PS50198"/>
    </source>
</evidence>
<keyword evidence="7" id="KW-1133">Transmembrane helix</keyword>
<comment type="similarity">
    <text evidence="2">Belongs to the PpiC/parvulin rotamase family.</text>
</comment>
<dbReference type="InterPro" id="IPR046357">
    <property type="entry name" value="PPIase_dom_sf"/>
</dbReference>
<comment type="caution">
    <text evidence="9">The sequence shown here is derived from an EMBL/GenBank/DDBJ whole genome shotgun (WGS) entry which is preliminary data.</text>
</comment>
<dbReference type="PANTHER" id="PTHR47245">
    <property type="entry name" value="PEPTIDYLPROLYL ISOMERASE"/>
    <property type="match status" value="1"/>
</dbReference>
<evidence type="ECO:0000256" key="6">
    <source>
        <dbReference type="SAM" id="MobiDB-lite"/>
    </source>
</evidence>
<comment type="catalytic activity">
    <reaction evidence="1">
        <text>[protein]-peptidylproline (omega=180) = [protein]-peptidylproline (omega=0)</text>
        <dbReference type="Rhea" id="RHEA:16237"/>
        <dbReference type="Rhea" id="RHEA-COMP:10747"/>
        <dbReference type="Rhea" id="RHEA-COMP:10748"/>
        <dbReference type="ChEBI" id="CHEBI:83833"/>
        <dbReference type="ChEBI" id="CHEBI:83834"/>
        <dbReference type="EC" id="5.2.1.8"/>
    </reaction>
</comment>
<reference evidence="9" key="1">
    <citation type="submission" date="2022-08" db="EMBL/GenBank/DDBJ databases">
        <title>Genomic Encyclopedia of Type Strains, Phase III (KMG-III): the genomes of soil and plant-associated and newly described type strains.</title>
        <authorList>
            <person name="Whitman W."/>
        </authorList>
    </citation>
    <scope>NUCLEOTIDE SEQUENCE</scope>
    <source>
        <strain evidence="9">HMT 1</strain>
    </source>
</reference>
<keyword evidence="7" id="KW-0472">Membrane</keyword>
<feature type="transmembrane region" description="Helical" evidence="7">
    <location>
        <begin position="20"/>
        <end position="38"/>
    </location>
</feature>
<dbReference type="Gene3D" id="3.10.50.40">
    <property type="match status" value="1"/>
</dbReference>
<gene>
    <name evidence="9" type="ORF">J2T55_000452</name>
</gene>
<keyword evidence="4 5" id="KW-0697">Rotamase</keyword>
<dbReference type="RefSeq" id="WP_259053978.1">
    <property type="nucleotide sequence ID" value="NZ_JANUCT010000002.1"/>
</dbReference>
<dbReference type="EMBL" id="JANUCT010000002">
    <property type="protein sequence ID" value="MCS3902456.1"/>
    <property type="molecule type" value="Genomic_DNA"/>
</dbReference>
<dbReference type="EC" id="5.2.1.8" evidence="3"/>
<feature type="region of interest" description="Disordered" evidence="6">
    <location>
        <begin position="48"/>
        <end position="83"/>
    </location>
</feature>
<organism evidence="9 10">
    <name type="scientific">Methylohalomonas lacus</name>
    <dbReference type="NCBI Taxonomy" id="398773"/>
    <lineage>
        <taxon>Bacteria</taxon>
        <taxon>Pseudomonadati</taxon>
        <taxon>Pseudomonadota</taxon>
        <taxon>Gammaproteobacteria</taxon>
        <taxon>Methylohalomonadales</taxon>
        <taxon>Methylohalomonadaceae</taxon>
        <taxon>Methylohalomonas</taxon>
    </lineage>
</organism>
<keyword evidence="7" id="KW-0812">Transmembrane</keyword>
<accession>A0AAE3L104</accession>
<dbReference type="Proteomes" id="UP001204445">
    <property type="component" value="Unassembled WGS sequence"/>
</dbReference>
<evidence type="ECO:0000256" key="5">
    <source>
        <dbReference type="PROSITE-ProRule" id="PRU00278"/>
    </source>
</evidence>
<dbReference type="AlphaFoldDB" id="A0AAE3L104"/>
<name>A0AAE3L104_9GAMM</name>
<dbReference type="InterPro" id="IPR000297">
    <property type="entry name" value="PPIase_PpiC"/>
</dbReference>
<feature type="compositionally biased region" description="Low complexity" evidence="6">
    <location>
        <begin position="54"/>
        <end position="73"/>
    </location>
</feature>
<dbReference type="PANTHER" id="PTHR47245:SF2">
    <property type="entry name" value="PEPTIDYL-PROLYL CIS-TRANS ISOMERASE HP_0175-RELATED"/>
    <property type="match status" value="1"/>
</dbReference>
<dbReference type="SUPFAM" id="SSF54534">
    <property type="entry name" value="FKBP-like"/>
    <property type="match status" value="1"/>
</dbReference>
<proteinExistence type="inferred from homology"/>
<evidence type="ECO:0000256" key="4">
    <source>
        <dbReference type="ARBA" id="ARBA00023110"/>
    </source>
</evidence>
<evidence type="ECO:0000313" key="9">
    <source>
        <dbReference type="EMBL" id="MCS3902456.1"/>
    </source>
</evidence>
<keyword evidence="10" id="KW-1185">Reference proteome</keyword>
<feature type="domain" description="PpiC" evidence="8">
    <location>
        <begin position="190"/>
        <end position="290"/>
    </location>
</feature>
<evidence type="ECO:0000256" key="7">
    <source>
        <dbReference type="SAM" id="Phobius"/>
    </source>
</evidence>
<dbReference type="PROSITE" id="PS50198">
    <property type="entry name" value="PPIC_PPIASE_2"/>
    <property type="match status" value="1"/>
</dbReference>
<dbReference type="GO" id="GO:0003755">
    <property type="term" value="F:peptidyl-prolyl cis-trans isomerase activity"/>
    <property type="evidence" value="ECO:0007669"/>
    <property type="project" value="UniProtKB-KW"/>
</dbReference>
<evidence type="ECO:0000256" key="1">
    <source>
        <dbReference type="ARBA" id="ARBA00000971"/>
    </source>
</evidence>
<feature type="compositionally biased region" description="Polar residues" evidence="6">
    <location>
        <begin position="74"/>
        <end position="83"/>
    </location>
</feature>
<keyword evidence="5 9" id="KW-0413">Isomerase</keyword>
<evidence type="ECO:0000313" key="10">
    <source>
        <dbReference type="Proteomes" id="UP001204445"/>
    </source>
</evidence>